<reference evidence="1" key="1">
    <citation type="submission" date="2015-07" db="EMBL/GenBank/DDBJ databases">
        <title>MeaNS - Measles Nucleotide Surveillance Program.</title>
        <authorList>
            <person name="Tran T."/>
            <person name="Druce J."/>
        </authorList>
    </citation>
    <scope>NUCLEOTIDE SEQUENCE</scope>
    <source>
        <strain evidence="1">UCB-OBI-ISO-001</strain>
        <tissue evidence="1">Gonad</tissue>
    </source>
</reference>
<organism evidence="1">
    <name type="scientific">Octopus bimaculoides</name>
    <name type="common">California two-spotted octopus</name>
    <dbReference type="NCBI Taxonomy" id="37653"/>
    <lineage>
        <taxon>Eukaryota</taxon>
        <taxon>Metazoa</taxon>
        <taxon>Spiralia</taxon>
        <taxon>Lophotrochozoa</taxon>
        <taxon>Mollusca</taxon>
        <taxon>Cephalopoda</taxon>
        <taxon>Coleoidea</taxon>
        <taxon>Octopodiformes</taxon>
        <taxon>Octopoda</taxon>
        <taxon>Incirrata</taxon>
        <taxon>Octopodidae</taxon>
        <taxon>Octopus</taxon>
    </lineage>
</organism>
<dbReference type="AlphaFoldDB" id="A0A0L8I3N3"/>
<protein>
    <submittedName>
        <fullName evidence="1">Uncharacterized protein</fullName>
    </submittedName>
</protein>
<accession>A0A0L8I3N3</accession>
<proteinExistence type="predicted"/>
<sequence length="72" mass="8876">MKSYRNIVCRQSKYFIDISRQQSTKIHSNRNWYFSEFYRLHSTQTKVSFRLFLIYRRPLFSSSTNLLFVLIN</sequence>
<evidence type="ECO:0000313" key="1">
    <source>
        <dbReference type="EMBL" id="KOF95665.1"/>
    </source>
</evidence>
<name>A0A0L8I3N3_OCTBM</name>
<dbReference type="EMBL" id="KQ416701">
    <property type="protein sequence ID" value="KOF95665.1"/>
    <property type="molecule type" value="Genomic_DNA"/>
</dbReference>
<gene>
    <name evidence="1" type="ORF">OCBIM_22037558mg</name>
</gene>